<reference evidence="1" key="1">
    <citation type="submission" date="2021-02" db="EMBL/GenBank/DDBJ databases">
        <authorList>
            <consortium name="DOE Joint Genome Institute"/>
            <person name="Ahrendt S."/>
            <person name="Looney B.P."/>
            <person name="Miyauchi S."/>
            <person name="Morin E."/>
            <person name="Drula E."/>
            <person name="Courty P.E."/>
            <person name="Chicoki N."/>
            <person name="Fauchery L."/>
            <person name="Kohler A."/>
            <person name="Kuo A."/>
            <person name="Labutti K."/>
            <person name="Pangilinan J."/>
            <person name="Lipzen A."/>
            <person name="Riley R."/>
            <person name="Andreopoulos W."/>
            <person name="He G."/>
            <person name="Johnson J."/>
            <person name="Barry K.W."/>
            <person name="Grigoriev I.V."/>
            <person name="Nagy L."/>
            <person name="Hibbett D."/>
            <person name="Henrissat B."/>
            <person name="Matheny P.B."/>
            <person name="Labbe J."/>
            <person name="Martin F."/>
        </authorList>
    </citation>
    <scope>NUCLEOTIDE SEQUENCE</scope>
    <source>
        <strain evidence="1">EC-137</strain>
    </source>
</reference>
<evidence type="ECO:0000313" key="2">
    <source>
        <dbReference type="Proteomes" id="UP000814128"/>
    </source>
</evidence>
<gene>
    <name evidence="1" type="ORF">K488DRAFT_77957</name>
</gene>
<sequence length="356" mass="37525">MTPVKQTAAVILETGHWVELRQVDVPKPGENEVLIKVNVAALNPIDWKMAEWAAPPGSIQQGKVIGTDVAGIVEELGSGAEKLRKVGERVAALIFGGASIRTGTQPTNGGYAQYVVAKADICLQIPAEVSDEDAAQLPLAVFTACQTLYQSLKLPAPPKIVSEQTPILIYGASSAVGIFNVQFAKFSGFKVYATSSPKNFPLLKRIGADEVFDYNDADASKKIKELTSGKLLYAVDAISGHGSAEFIADAVADTGVRVAIVLEIQPTREGITFIHSLAYDLLTDRAQNGGKSYIAGGPGYANIANSLLAAGKIQFAPTRVAKGGLSSANEEWKNMKAGGVSGQKIVFRIAETPGLA</sequence>
<organism evidence="1 2">
    <name type="scientific">Vararia minispora EC-137</name>
    <dbReference type="NCBI Taxonomy" id="1314806"/>
    <lineage>
        <taxon>Eukaryota</taxon>
        <taxon>Fungi</taxon>
        <taxon>Dikarya</taxon>
        <taxon>Basidiomycota</taxon>
        <taxon>Agaricomycotina</taxon>
        <taxon>Agaricomycetes</taxon>
        <taxon>Russulales</taxon>
        <taxon>Lachnocladiaceae</taxon>
        <taxon>Vararia</taxon>
    </lineage>
</organism>
<proteinExistence type="predicted"/>
<dbReference type="Proteomes" id="UP000814128">
    <property type="component" value="Unassembled WGS sequence"/>
</dbReference>
<comment type="caution">
    <text evidence="1">The sequence shown here is derived from an EMBL/GenBank/DDBJ whole genome shotgun (WGS) entry which is preliminary data.</text>
</comment>
<reference evidence="1" key="2">
    <citation type="journal article" date="2022" name="New Phytol.">
        <title>Evolutionary transition to the ectomycorrhizal habit in the genomes of a hyperdiverse lineage of mushroom-forming fungi.</title>
        <authorList>
            <person name="Looney B."/>
            <person name="Miyauchi S."/>
            <person name="Morin E."/>
            <person name="Drula E."/>
            <person name="Courty P.E."/>
            <person name="Kohler A."/>
            <person name="Kuo A."/>
            <person name="LaButti K."/>
            <person name="Pangilinan J."/>
            <person name="Lipzen A."/>
            <person name="Riley R."/>
            <person name="Andreopoulos W."/>
            <person name="He G."/>
            <person name="Johnson J."/>
            <person name="Nolan M."/>
            <person name="Tritt A."/>
            <person name="Barry K.W."/>
            <person name="Grigoriev I.V."/>
            <person name="Nagy L.G."/>
            <person name="Hibbett D."/>
            <person name="Henrissat B."/>
            <person name="Matheny P.B."/>
            <person name="Labbe J."/>
            <person name="Martin F.M."/>
        </authorList>
    </citation>
    <scope>NUCLEOTIDE SEQUENCE</scope>
    <source>
        <strain evidence="1">EC-137</strain>
    </source>
</reference>
<evidence type="ECO:0000313" key="1">
    <source>
        <dbReference type="EMBL" id="KAI0033344.1"/>
    </source>
</evidence>
<keyword evidence="2" id="KW-1185">Reference proteome</keyword>
<name>A0ACB8QNJ2_9AGAM</name>
<dbReference type="EMBL" id="MU273522">
    <property type="protein sequence ID" value="KAI0033344.1"/>
    <property type="molecule type" value="Genomic_DNA"/>
</dbReference>
<protein>
    <submittedName>
        <fullName evidence="1">Oxidoreductase</fullName>
    </submittedName>
</protein>
<accession>A0ACB8QNJ2</accession>